<evidence type="ECO:0000313" key="1">
    <source>
        <dbReference type="EMBL" id="QVM82840.1"/>
    </source>
</evidence>
<proteinExistence type="predicted"/>
<gene>
    <name evidence="1" type="ORF">HT578_03180</name>
</gene>
<accession>A0ABX8E1S5</accession>
<reference evidence="1 2" key="1">
    <citation type="journal article" date="2021" name="Int. J. Syst. Evol. Microbiol.">
        <title>Novosphingobium decolorationis sp. nov., an aniline blue-decolourizing bacterium isolated from East Pacific sediment.</title>
        <authorList>
            <person name="Chen X."/>
            <person name="Dong B."/>
            <person name="Chen T."/>
            <person name="Ren N."/>
            <person name="Wang J."/>
            <person name="Xu Y."/>
            <person name="Yang J."/>
            <person name="Zhu S."/>
            <person name="Chen J."/>
        </authorList>
    </citation>
    <scope>NUCLEOTIDE SEQUENCE [LARGE SCALE GENOMIC DNA]</scope>
    <source>
        <strain evidence="1 2">502str22</strain>
    </source>
</reference>
<dbReference type="RefSeq" id="WP_213502156.1">
    <property type="nucleotide sequence ID" value="NZ_CP054856.1"/>
</dbReference>
<protein>
    <submittedName>
        <fullName evidence="1">Uncharacterized protein</fullName>
    </submittedName>
</protein>
<keyword evidence="2" id="KW-1185">Reference proteome</keyword>
<organism evidence="1 2">
    <name type="scientific">Novosphingobium decolorationis</name>
    <dbReference type="NCBI Taxonomy" id="2698673"/>
    <lineage>
        <taxon>Bacteria</taxon>
        <taxon>Pseudomonadati</taxon>
        <taxon>Pseudomonadota</taxon>
        <taxon>Alphaproteobacteria</taxon>
        <taxon>Sphingomonadales</taxon>
        <taxon>Sphingomonadaceae</taxon>
        <taxon>Novosphingobium</taxon>
    </lineage>
</organism>
<sequence length="64" mass="8059">MEQFGREKPKAPEFRILTISERPRLLQKQHTYTRTKLFPKIKRRRTVLKRVQRRIHITYRLREK</sequence>
<name>A0ABX8E1S5_9SPHN</name>
<dbReference type="EMBL" id="CP054856">
    <property type="protein sequence ID" value="QVM82840.1"/>
    <property type="molecule type" value="Genomic_DNA"/>
</dbReference>
<evidence type="ECO:0000313" key="2">
    <source>
        <dbReference type="Proteomes" id="UP000677126"/>
    </source>
</evidence>
<dbReference type="Proteomes" id="UP000677126">
    <property type="component" value="Chromosome"/>
</dbReference>